<evidence type="ECO:0000259" key="2">
    <source>
        <dbReference type="Pfam" id="PF16220"/>
    </source>
</evidence>
<dbReference type="RefSeq" id="WP_338879780.1">
    <property type="nucleotide sequence ID" value="NZ_CP148753.1"/>
</dbReference>
<dbReference type="PANTHER" id="PTHR30273">
    <property type="entry name" value="PERIPLASMIC SIGNAL SENSOR AND SIGMA FACTOR ACTIVATOR FECR-RELATED"/>
    <property type="match status" value="1"/>
</dbReference>
<accession>A0ABZ2RYN8</accession>
<feature type="domain" description="FecR N-terminal" evidence="2">
    <location>
        <begin position="15"/>
        <end position="57"/>
    </location>
</feature>
<gene>
    <name evidence="3" type="ORF">WHX56_29810</name>
</gene>
<sequence>MNHPLDPRQYSDPRDAAAAWFARARSGRMNGADRQAFDAWLEADPAHRKEYALLERVWESTGQAGHERLRALAGVPPAVPASRGRRAALGWALAGAGALAAGGLAVGLRWQGPASFEQAVATAHGQRRTVALPDRTSIDLNTDSRAVVRYYADRREVDLEAGEASFSVSADASRPFVVRAGLAAVRVTGTRFNVRRREDATEVSVSAGSVEVRAAGWAFWRRETLGPGQGLLATRDGLTPAAAVDVAAATAWREGRIVFNNTPLPQAVAELNRYAPFVIRLDGARLARVRVAGTLNVDSPSTLLELLPRIAPVRVQAEGQGRYVLTPTP</sequence>
<dbReference type="PIRSF" id="PIRSF018266">
    <property type="entry name" value="FecR"/>
    <property type="match status" value="1"/>
</dbReference>
<protein>
    <submittedName>
        <fullName evidence="3">FecR domain-containing protein</fullName>
    </submittedName>
</protein>
<dbReference type="Pfam" id="PF16220">
    <property type="entry name" value="DUF4880"/>
    <property type="match status" value="1"/>
</dbReference>
<evidence type="ECO:0000313" key="4">
    <source>
        <dbReference type="Proteomes" id="UP001456224"/>
    </source>
</evidence>
<organism evidence="3 4">
    <name type="scientific">Achromobacter veterisilvae</name>
    <dbReference type="NCBI Taxonomy" id="2069367"/>
    <lineage>
        <taxon>Bacteria</taxon>
        <taxon>Pseudomonadati</taxon>
        <taxon>Pseudomonadota</taxon>
        <taxon>Betaproteobacteria</taxon>
        <taxon>Burkholderiales</taxon>
        <taxon>Alcaligenaceae</taxon>
        <taxon>Achromobacter</taxon>
    </lineage>
</organism>
<dbReference type="Gene3D" id="3.55.50.30">
    <property type="match status" value="1"/>
</dbReference>
<evidence type="ECO:0000313" key="3">
    <source>
        <dbReference type="EMBL" id="WXR73769.1"/>
    </source>
</evidence>
<proteinExistence type="predicted"/>
<dbReference type="InterPro" id="IPR012373">
    <property type="entry name" value="Ferrdict_sens_TM"/>
</dbReference>
<dbReference type="PANTHER" id="PTHR30273:SF2">
    <property type="entry name" value="PROTEIN FECR"/>
    <property type="match status" value="1"/>
</dbReference>
<dbReference type="InterPro" id="IPR032623">
    <property type="entry name" value="FecR_N"/>
</dbReference>
<dbReference type="EMBL" id="CP148753">
    <property type="protein sequence ID" value="WXR73769.1"/>
    <property type="molecule type" value="Genomic_DNA"/>
</dbReference>
<reference evidence="3 4" key="1">
    <citation type="submission" date="2024-03" db="EMBL/GenBank/DDBJ databases">
        <title>Reference genomes for the five species model microbial community.</title>
        <authorList>
            <person name="Padfield D."/>
        </authorList>
    </citation>
    <scope>NUCLEOTIDE SEQUENCE [LARGE SCALE GENOMIC DNA]</scope>
    <source>
        <strain evidence="3 4">AB1</strain>
    </source>
</reference>
<feature type="domain" description="FecR protein" evidence="1">
    <location>
        <begin position="120"/>
        <end position="211"/>
    </location>
</feature>
<dbReference type="Gene3D" id="2.60.120.1440">
    <property type="match status" value="1"/>
</dbReference>
<dbReference type="Pfam" id="PF04773">
    <property type="entry name" value="FecR"/>
    <property type="match status" value="1"/>
</dbReference>
<evidence type="ECO:0000259" key="1">
    <source>
        <dbReference type="Pfam" id="PF04773"/>
    </source>
</evidence>
<dbReference type="Proteomes" id="UP001456224">
    <property type="component" value="Chromosome"/>
</dbReference>
<dbReference type="InterPro" id="IPR006860">
    <property type="entry name" value="FecR"/>
</dbReference>
<keyword evidence="4" id="KW-1185">Reference proteome</keyword>
<name>A0ABZ2RYN8_9BURK</name>